<evidence type="ECO:0000313" key="3">
    <source>
        <dbReference type="Proteomes" id="UP000198697"/>
    </source>
</evidence>
<evidence type="ECO:0000313" key="2">
    <source>
        <dbReference type="EMBL" id="SET05459.1"/>
    </source>
</evidence>
<organism evidence="2 3">
    <name type="scientific">Hymenobacter actinosclerus</name>
    <dbReference type="NCBI Taxonomy" id="82805"/>
    <lineage>
        <taxon>Bacteria</taxon>
        <taxon>Pseudomonadati</taxon>
        <taxon>Bacteroidota</taxon>
        <taxon>Cytophagia</taxon>
        <taxon>Cytophagales</taxon>
        <taxon>Hymenobacteraceae</taxon>
        <taxon>Hymenobacter</taxon>
    </lineage>
</organism>
<accession>A0A1I0BGX7</accession>
<dbReference type="AlphaFoldDB" id="A0A1I0BGX7"/>
<protein>
    <submittedName>
        <fullName evidence="2">Uncharacterized protein</fullName>
    </submittedName>
</protein>
<sequence length="112" mass="12196">MTDSYLRSLGFASTDETHGSHPPFEQNWRYQHENQAADGTRLYAEHPLGVAACRLSALAAPLAAADVWASVDLHDRPALEAAVASFYAAHGGKGTVVPALVPHVFRPYRRLE</sequence>
<dbReference type="STRING" id="82805.SAMN04487998_1049"/>
<proteinExistence type="predicted"/>
<dbReference type="RefSeq" id="WP_092769033.1">
    <property type="nucleotide sequence ID" value="NZ_FOHS01000001.1"/>
</dbReference>
<feature type="region of interest" description="Disordered" evidence="1">
    <location>
        <begin position="1"/>
        <end position="26"/>
    </location>
</feature>
<name>A0A1I0BGX7_9BACT</name>
<evidence type="ECO:0000256" key="1">
    <source>
        <dbReference type="SAM" id="MobiDB-lite"/>
    </source>
</evidence>
<dbReference type="OrthoDB" id="882876at2"/>
<dbReference type="Proteomes" id="UP000198697">
    <property type="component" value="Unassembled WGS sequence"/>
</dbReference>
<dbReference type="EMBL" id="FOHS01000001">
    <property type="protein sequence ID" value="SET05459.1"/>
    <property type="molecule type" value="Genomic_DNA"/>
</dbReference>
<gene>
    <name evidence="2" type="ORF">SAMN04487998_1049</name>
</gene>
<reference evidence="3" key="1">
    <citation type="submission" date="2016-10" db="EMBL/GenBank/DDBJ databases">
        <authorList>
            <person name="Varghese N."/>
            <person name="Submissions S."/>
        </authorList>
    </citation>
    <scope>NUCLEOTIDE SEQUENCE [LARGE SCALE GENOMIC DNA]</scope>
    <source>
        <strain evidence="3">DSM 15310</strain>
    </source>
</reference>
<keyword evidence="3" id="KW-1185">Reference proteome</keyword>